<dbReference type="PANTHER" id="PTHR32182:SF22">
    <property type="entry name" value="ATP-DEPENDENT ENDONUCLEASE, OLD FAMILY-RELATED"/>
    <property type="match status" value="1"/>
</dbReference>
<dbReference type="InterPro" id="IPR054787">
    <property type="entry name" value="TrlF_ATPase"/>
</dbReference>
<keyword evidence="1" id="KW-0175">Coiled coil</keyword>
<dbReference type="Proteomes" id="UP000034954">
    <property type="component" value="Unassembled WGS sequence"/>
</dbReference>
<dbReference type="PATRIC" id="fig|380242.3.peg.4083"/>
<evidence type="ECO:0000313" key="3">
    <source>
        <dbReference type="Proteomes" id="UP000034954"/>
    </source>
</evidence>
<name>A0A0M2UPF6_9BACT</name>
<dbReference type="SUPFAM" id="SSF89550">
    <property type="entry name" value="PHP domain-like"/>
    <property type="match status" value="1"/>
</dbReference>
<reference evidence="2 3" key="1">
    <citation type="journal article" date="2013" name="BMC Microbiol.">
        <title>Identification of the type II cytochrome c maturation pathway in anammox bacteria by comparative genomics.</title>
        <authorList>
            <person name="Ferousi C."/>
            <person name="Speth D.R."/>
            <person name="Reimann J."/>
            <person name="Op den Camp H.J."/>
            <person name="Allen J.W."/>
            <person name="Keltjens J.T."/>
            <person name="Jetten M.S."/>
        </authorList>
    </citation>
    <scope>NUCLEOTIDE SEQUENCE [LARGE SCALE GENOMIC DNA]</scope>
    <source>
        <strain evidence="2">RU1</strain>
    </source>
</reference>
<dbReference type="SUPFAM" id="SSF52540">
    <property type="entry name" value="P-loop containing nucleoside triphosphate hydrolases"/>
    <property type="match status" value="1"/>
</dbReference>
<dbReference type="AlphaFoldDB" id="A0A0M2UPF6"/>
<comment type="caution">
    <text evidence="2">The sequence shown here is derived from an EMBL/GenBank/DDBJ whole genome shotgun (WGS) entry which is preliminary data.</text>
</comment>
<keyword evidence="3" id="KW-1185">Reference proteome</keyword>
<feature type="coiled-coil region" evidence="1">
    <location>
        <begin position="558"/>
        <end position="633"/>
    </location>
</feature>
<protein>
    <submittedName>
        <fullName evidence="2">PHP domain protein</fullName>
    </submittedName>
</protein>
<evidence type="ECO:0000256" key="1">
    <source>
        <dbReference type="SAM" id="Coils"/>
    </source>
</evidence>
<dbReference type="GO" id="GO:0006302">
    <property type="term" value="P:double-strand break repair"/>
    <property type="evidence" value="ECO:0007669"/>
    <property type="project" value="TreeGrafter"/>
</dbReference>
<proteinExistence type="predicted"/>
<sequence>MTNDSKTYEIFKSGSAWIRADFHLHTKADKEFKYDGKENEFVNAYVQQLRDAGISIGAITNHNKFDLGEFKALRTKAHKEEIFLLPGIELSVKDGSNGLHTLVIFSDEWVINQENTDYINSFLSVAFAGQSNYENENARTNHDLLETIRELDKFSKEYFLIFAHVEADNGLWGGFSGGRIQELGENDLFKQRTLAFQKVITHDVPDRVCRTKVQKWLGSWYPAEVEGSDCKAIDQIGQGKPIYLKVGSFTFEAVKYALRDFQNRVSQEVKTYKHSYIRSISFMGGVLNGKTVHLSPELNTFIGIRGSGKSSILEATRYVLDIHIDQKDPDKKYKESLVAHTLGSGGKAIIHAVDRHGQEYEIRRILNEYPDVYVRGETHTGIKIRETILHKPIYFGQKDLSRSGEGFEKDLVEKLVGEKLVDIRRRIEEQKQRVHEVVDHFQKLANVDEQKKEYEGRKQDAEFRLKIFKDHRVEEKLQRQVDFEADSRKIGQIVKFIEGYLAALTEFISRFEDDFNNLKIYKSNQNAVFFEVFFAIYEKLIVAFKGLKQSLESGKLALSELKNKANEFDALKKGLKEEFADVERKLAEELRMSGAQSVRPDDFIKLRKTVDQAKQMLELLEKQQTQKTTVRNELARELSALNELWHEEFRAIQAELGKINVNQPALTIRSDYKGEKEAFVIFMKDIFKGSRIRENVFQLLADTFSDYGGMYRDFAKVETILGSSSETFKLYFNENLKGLLTWQVPNKYTINYHDKELKHHSLGQRASALILFVLSQKENDVIVIDQPEDDLDNQTIYEDVIKLIRRMKCGTQFIFATHNANLPVLGDAEQIHACRYSDESIQLKTGSIDNQDLQNEIINIMEGGEEAFHRRKEIYQLWNPQSF</sequence>
<dbReference type="InterPro" id="IPR027417">
    <property type="entry name" value="P-loop_NTPase"/>
</dbReference>
<dbReference type="EMBL" id="LAQJ01000302">
    <property type="protein sequence ID" value="KKO18003.1"/>
    <property type="molecule type" value="Genomic_DNA"/>
</dbReference>
<dbReference type="Gene3D" id="3.40.50.300">
    <property type="entry name" value="P-loop containing nucleotide triphosphate hydrolases"/>
    <property type="match status" value="2"/>
</dbReference>
<accession>A0A0M2UPF6</accession>
<dbReference type="InterPro" id="IPR016195">
    <property type="entry name" value="Pol/histidinol_Pase-like"/>
</dbReference>
<dbReference type="PANTHER" id="PTHR32182">
    <property type="entry name" value="DNA REPLICATION AND REPAIR PROTEIN RECF"/>
    <property type="match status" value="1"/>
</dbReference>
<dbReference type="GO" id="GO:0000731">
    <property type="term" value="P:DNA synthesis involved in DNA repair"/>
    <property type="evidence" value="ECO:0007669"/>
    <property type="project" value="TreeGrafter"/>
</dbReference>
<organism evidence="2 3">
    <name type="scientific">Candidatus Brocadia fulgida</name>
    <dbReference type="NCBI Taxonomy" id="380242"/>
    <lineage>
        <taxon>Bacteria</taxon>
        <taxon>Pseudomonadati</taxon>
        <taxon>Planctomycetota</taxon>
        <taxon>Candidatus Brocadiia</taxon>
        <taxon>Candidatus Brocadiales</taxon>
        <taxon>Candidatus Brocadiaceae</taxon>
        <taxon>Candidatus Brocadia</taxon>
    </lineage>
</organism>
<evidence type="ECO:0000313" key="2">
    <source>
        <dbReference type="EMBL" id="KKO18003.1"/>
    </source>
</evidence>
<dbReference type="NCBIfam" id="NF045780">
    <property type="entry name" value="TrlF_fam_ATP"/>
    <property type="match status" value="1"/>
</dbReference>
<dbReference type="Gene3D" id="3.20.20.140">
    <property type="entry name" value="Metal-dependent hydrolases"/>
    <property type="match status" value="1"/>
</dbReference>
<gene>
    <name evidence="2" type="ORF">BROFUL_03314</name>
</gene>